<reference evidence="1" key="2">
    <citation type="journal article" date="2015" name="Data Brief">
        <title>Shoot transcriptome of the giant reed, Arundo donax.</title>
        <authorList>
            <person name="Barrero R.A."/>
            <person name="Guerrero F.D."/>
            <person name="Moolhuijzen P."/>
            <person name="Goolsby J.A."/>
            <person name="Tidwell J."/>
            <person name="Bellgard S.E."/>
            <person name="Bellgard M.I."/>
        </authorList>
    </citation>
    <scope>NUCLEOTIDE SEQUENCE</scope>
    <source>
        <tissue evidence="1">Shoot tissue taken approximately 20 cm above the soil surface</tissue>
    </source>
</reference>
<protein>
    <submittedName>
        <fullName evidence="1">Uncharacterized protein</fullName>
    </submittedName>
</protein>
<accession>A0A0A8Z6I8</accession>
<proteinExistence type="predicted"/>
<dbReference type="AlphaFoldDB" id="A0A0A8Z6I8"/>
<evidence type="ECO:0000313" key="1">
    <source>
        <dbReference type="EMBL" id="JAD32375.1"/>
    </source>
</evidence>
<sequence>MHISLQVVGMRPKICMFKFSGSKTPTNSWIAMLLLLSHLTIMIKSNKPEFQDLMHSRFYILRMSLQKPVSTEQIASQLMNFHFLIVKT</sequence>
<organism evidence="1">
    <name type="scientific">Arundo donax</name>
    <name type="common">Giant reed</name>
    <name type="synonym">Donax arundinaceus</name>
    <dbReference type="NCBI Taxonomy" id="35708"/>
    <lineage>
        <taxon>Eukaryota</taxon>
        <taxon>Viridiplantae</taxon>
        <taxon>Streptophyta</taxon>
        <taxon>Embryophyta</taxon>
        <taxon>Tracheophyta</taxon>
        <taxon>Spermatophyta</taxon>
        <taxon>Magnoliopsida</taxon>
        <taxon>Liliopsida</taxon>
        <taxon>Poales</taxon>
        <taxon>Poaceae</taxon>
        <taxon>PACMAD clade</taxon>
        <taxon>Arundinoideae</taxon>
        <taxon>Arundineae</taxon>
        <taxon>Arundo</taxon>
    </lineage>
</organism>
<name>A0A0A8Z6I8_ARUDO</name>
<reference evidence="1" key="1">
    <citation type="submission" date="2014-09" db="EMBL/GenBank/DDBJ databases">
        <authorList>
            <person name="Magalhaes I.L.F."/>
            <person name="Oliveira U."/>
            <person name="Santos F.R."/>
            <person name="Vidigal T.H.D.A."/>
            <person name="Brescovit A.D."/>
            <person name="Santos A.J."/>
        </authorList>
    </citation>
    <scope>NUCLEOTIDE SEQUENCE</scope>
    <source>
        <tissue evidence="1">Shoot tissue taken approximately 20 cm above the soil surface</tissue>
    </source>
</reference>
<dbReference type="EMBL" id="GBRH01265520">
    <property type="protein sequence ID" value="JAD32375.1"/>
    <property type="molecule type" value="Transcribed_RNA"/>
</dbReference>